<evidence type="ECO:0000313" key="2">
    <source>
        <dbReference type="Proteomes" id="UP000318422"/>
    </source>
</evidence>
<name>A0A4Y4CZG9_ZOORA</name>
<sequence length="405" mass="44750">MPTTLITFLGLVPAARGGAYEETRYVLGQRGFTTRFLGAGLAEALEVDTVRILGTTGSMWDVLADVLGATRDEATWVELADAVAADKVSEALLARVEAELNAHGRRHFELRLIPYGFEEGVQVDILQTLAEGLGRPDDRLHLDITHGLRHLPMLGLLSAFYLQALGHARVDEIFYGALDRGGAAGTPVVSLRGLLKVQDWVRCLEQFEKDGDYGIFRDLLVAEGLAGKLLAEAAFLERVGNLSLAQKKLNSFWQGAAAPASPTGRMFFPLLKARLAWRTSARRSEWERKLAEQALAKADYLRASIFAFESRISARVERDGGDTNNFQQDREAAERALEQETWDARVDCKSERSFRTLKYLRNQLAHGVRANVDAQGITRLTAEFVVSLAGDEDKLRPWLAAALRG</sequence>
<dbReference type="InterPro" id="IPR011742">
    <property type="entry name" value="CRISPR-assoc_prot_TM1812"/>
</dbReference>
<accession>A0A4Y4CZG9</accession>
<dbReference type="RefSeq" id="WP_141354105.1">
    <property type="nucleotide sequence ID" value="NZ_BJNV01000065.1"/>
</dbReference>
<reference evidence="1 2" key="1">
    <citation type="submission" date="2019-06" db="EMBL/GenBank/DDBJ databases">
        <title>Whole genome shotgun sequence of Zoogloea ramigera NBRC 15342.</title>
        <authorList>
            <person name="Hosoyama A."/>
            <person name="Uohara A."/>
            <person name="Ohji S."/>
            <person name="Ichikawa N."/>
        </authorList>
    </citation>
    <scope>NUCLEOTIDE SEQUENCE [LARGE SCALE GENOMIC DNA]</scope>
    <source>
        <strain evidence="1 2">NBRC 15342</strain>
    </source>
</reference>
<dbReference type="NCBIfam" id="TIGR02549">
    <property type="entry name" value="CRISPR_DxTHG"/>
    <property type="match status" value="1"/>
</dbReference>
<dbReference type="EMBL" id="BJNV01000065">
    <property type="protein sequence ID" value="GEC97109.1"/>
    <property type="molecule type" value="Genomic_DNA"/>
</dbReference>
<protein>
    <recommendedName>
        <fullName evidence="3">CRISPR-associated protein</fullName>
    </recommendedName>
</protein>
<proteinExistence type="predicted"/>
<organism evidence="1 2">
    <name type="scientific">Zoogloea ramigera</name>
    <dbReference type="NCBI Taxonomy" id="350"/>
    <lineage>
        <taxon>Bacteria</taxon>
        <taxon>Pseudomonadati</taxon>
        <taxon>Pseudomonadota</taxon>
        <taxon>Betaproteobacteria</taxon>
        <taxon>Rhodocyclales</taxon>
        <taxon>Zoogloeaceae</taxon>
        <taxon>Zoogloea</taxon>
    </lineage>
</organism>
<dbReference type="OrthoDB" id="5793884at2"/>
<evidence type="ECO:0000313" key="1">
    <source>
        <dbReference type="EMBL" id="GEC97109.1"/>
    </source>
</evidence>
<dbReference type="NCBIfam" id="TIGR02221">
    <property type="entry name" value="cas_TM1812"/>
    <property type="match status" value="1"/>
</dbReference>
<dbReference type="Proteomes" id="UP000318422">
    <property type="component" value="Unassembled WGS sequence"/>
</dbReference>
<gene>
    <name evidence="1" type="ORF">ZRA01_31820</name>
</gene>
<evidence type="ECO:0008006" key="3">
    <source>
        <dbReference type="Google" id="ProtNLM"/>
    </source>
</evidence>
<dbReference type="InterPro" id="IPR013383">
    <property type="entry name" value="CRISPR-assoc_prot_DxTHG_CS"/>
</dbReference>
<keyword evidence="2" id="KW-1185">Reference proteome</keyword>
<comment type="caution">
    <text evidence="1">The sequence shown here is derived from an EMBL/GenBank/DDBJ whole genome shotgun (WGS) entry which is preliminary data.</text>
</comment>
<dbReference type="AlphaFoldDB" id="A0A4Y4CZG9"/>
<dbReference type="SUPFAM" id="SSF160980">
    <property type="entry name" value="SSO1389-like"/>
    <property type="match status" value="1"/>
</dbReference>